<keyword evidence="8" id="KW-0647">Proteasome</keyword>
<dbReference type="SUPFAM" id="SSF56235">
    <property type="entry name" value="N-terminal nucleophile aminohydrolases (Ntn hydrolases)"/>
    <property type="match status" value="1"/>
</dbReference>
<dbReference type="GO" id="GO:0004298">
    <property type="term" value="F:threonine-type endopeptidase activity"/>
    <property type="evidence" value="ECO:0007669"/>
    <property type="project" value="UniProtKB-KW"/>
</dbReference>
<evidence type="ECO:0000313" key="11">
    <source>
        <dbReference type="Proteomes" id="UP001162131"/>
    </source>
</evidence>
<accession>A0AAU9K2P7</accession>
<evidence type="ECO:0000256" key="7">
    <source>
        <dbReference type="ARBA" id="ARBA00022801"/>
    </source>
</evidence>
<evidence type="ECO:0000256" key="8">
    <source>
        <dbReference type="ARBA" id="ARBA00022942"/>
    </source>
</evidence>
<comment type="caution">
    <text evidence="10">The sequence shown here is derived from an EMBL/GenBank/DDBJ whole genome shotgun (WGS) entry which is preliminary data.</text>
</comment>
<dbReference type="InterPro" id="IPR029055">
    <property type="entry name" value="Ntn_hydrolases_N"/>
</dbReference>
<reference evidence="10" key="1">
    <citation type="submission" date="2021-09" db="EMBL/GenBank/DDBJ databases">
        <authorList>
            <consortium name="AG Swart"/>
            <person name="Singh M."/>
            <person name="Singh A."/>
            <person name="Seah K."/>
            <person name="Emmerich C."/>
        </authorList>
    </citation>
    <scope>NUCLEOTIDE SEQUENCE</scope>
    <source>
        <strain evidence="10">ATCC30299</strain>
    </source>
</reference>
<dbReference type="GO" id="GO:0005737">
    <property type="term" value="C:cytoplasm"/>
    <property type="evidence" value="ECO:0007669"/>
    <property type="project" value="TreeGrafter"/>
</dbReference>
<dbReference type="EMBL" id="CAJZBQ010000043">
    <property type="protein sequence ID" value="CAG9327467.1"/>
    <property type="molecule type" value="Genomic_DNA"/>
</dbReference>
<keyword evidence="5" id="KW-0645">Protease</keyword>
<protein>
    <recommendedName>
        <fullName evidence="3">proteasome endopeptidase complex</fullName>
        <ecNumber evidence="3">3.4.25.1</ecNumber>
    </recommendedName>
</protein>
<proteinExistence type="predicted"/>
<sequence length="232" mass="25444">MENFAIEPAPSDLSKAGIYLNPDVNGMGQERMGTSIMAAIFNGGVIFGADTRTTMGAYVASRISDKIECIHEKIFCCRTGVSAHTQALARYVRYYLSQHVLNEGKLPLVLTAARLLQELLYQNKAFLEGGFIVGGWDPVNGSQLYEVALGGTLVSQRYALMGSGSTYIYGYCDAEFREGMSQEECTKFIKKGLALAMARDGGSGGCERLLVVTPETVTREYVPQEEFPYNLR</sequence>
<keyword evidence="4" id="KW-0963">Cytoplasm</keyword>
<dbReference type="GO" id="GO:0019774">
    <property type="term" value="C:proteasome core complex, beta-subunit complex"/>
    <property type="evidence" value="ECO:0007669"/>
    <property type="project" value="UniProtKB-ARBA"/>
</dbReference>
<dbReference type="GO" id="GO:0005634">
    <property type="term" value="C:nucleus"/>
    <property type="evidence" value="ECO:0007669"/>
    <property type="project" value="UniProtKB-SubCell"/>
</dbReference>
<dbReference type="PRINTS" id="PR00141">
    <property type="entry name" value="PROTEASOME"/>
</dbReference>
<keyword evidence="7" id="KW-0378">Hydrolase</keyword>
<evidence type="ECO:0000256" key="4">
    <source>
        <dbReference type="ARBA" id="ARBA00022490"/>
    </source>
</evidence>
<evidence type="ECO:0000256" key="9">
    <source>
        <dbReference type="PIRSR" id="PIRSR600243-1"/>
    </source>
</evidence>
<evidence type="ECO:0000313" key="10">
    <source>
        <dbReference type="EMBL" id="CAG9327467.1"/>
    </source>
</evidence>
<dbReference type="PANTHER" id="PTHR32194">
    <property type="entry name" value="METALLOPROTEASE TLDD"/>
    <property type="match status" value="1"/>
</dbReference>
<dbReference type="EC" id="3.4.25.1" evidence="3"/>
<comment type="catalytic activity">
    <reaction evidence="1">
        <text>Cleavage of peptide bonds with very broad specificity.</text>
        <dbReference type="EC" id="3.4.25.1"/>
    </reaction>
</comment>
<organism evidence="10 11">
    <name type="scientific">Blepharisma stoltei</name>
    <dbReference type="NCBI Taxonomy" id="1481888"/>
    <lineage>
        <taxon>Eukaryota</taxon>
        <taxon>Sar</taxon>
        <taxon>Alveolata</taxon>
        <taxon>Ciliophora</taxon>
        <taxon>Postciliodesmatophora</taxon>
        <taxon>Heterotrichea</taxon>
        <taxon>Heterotrichida</taxon>
        <taxon>Blepharismidae</taxon>
        <taxon>Blepharisma</taxon>
    </lineage>
</organism>
<evidence type="ECO:0000256" key="1">
    <source>
        <dbReference type="ARBA" id="ARBA00001198"/>
    </source>
</evidence>
<dbReference type="CDD" id="cd03762">
    <property type="entry name" value="proteasome_beta_type_6"/>
    <property type="match status" value="1"/>
</dbReference>
<evidence type="ECO:0000256" key="3">
    <source>
        <dbReference type="ARBA" id="ARBA00012039"/>
    </source>
</evidence>
<dbReference type="Gene3D" id="3.60.20.10">
    <property type="entry name" value="Glutamine Phosphoribosylpyrophosphate, subunit 1, domain 1"/>
    <property type="match status" value="1"/>
</dbReference>
<keyword evidence="11" id="KW-1185">Reference proteome</keyword>
<evidence type="ECO:0000256" key="6">
    <source>
        <dbReference type="ARBA" id="ARBA00022698"/>
    </source>
</evidence>
<dbReference type="PROSITE" id="PS51476">
    <property type="entry name" value="PROTEASOME_BETA_2"/>
    <property type="match status" value="1"/>
</dbReference>
<dbReference type="InterPro" id="IPR000243">
    <property type="entry name" value="Pept_T1A_subB"/>
</dbReference>
<feature type="active site" description="Nucleophile" evidence="9">
    <location>
        <position position="34"/>
    </location>
</feature>
<dbReference type="InterPro" id="IPR023333">
    <property type="entry name" value="Proteasome_suB-type"/>
</dbReference>
<dbReference type="InterPro" id="IPR001353">
    <property type="entry name" value="Proteasome_sua/b"/>
</dbReference>
<dbReference type="Pfam" id="PF00227">
    <property type="entry name" value="Proteasome"/>
    <property type="match status" value="1"/>
</dbReference>
<name>A0AAU9K2P7_9CILI</name>
<comment type="subcellular location">
    <subcellularLocation>
        <location evidence="2">Nucleus</location>
    </subcellularLocation>
</comment>
<dbReference type="Proteomes" id="UP001162131">
    <property type="component" value="Unassembled WGS sequence"/>
</dbReference>
<evidence type="ECO:0000256" key="5">
    <source>
        <dbReference type="ARBA" id="ARBA00022670"/>
    </source>
</evidence>
<dbReference type="AlphaFoldDB" id="A0AAU9K2P7"/>
<dbReference type="PANTHER" id="PTHR32194:SF0">
    <property type="entry name" value="ATP-DEPENDENT PROTEASE SUBUNIT HSLV"/>
    <property type="match status" value="1"/>
</dbReference>
<keyword evidence="6" id="KW-0888">Threonine protease</keyword>
<gene>
    <name evidence="10" type="ORF">BSTOLATCC_MIC43502</name>
</gene>
<dbReference type="GO" id="GO:0051603">
    <property type="term" value="P:proteolysis involved in protein catabolic process"/>
    <property type="evidence" value="ECO:0007669"/>
    <property type="project" value="InterPro"/>
</dbReference>
<evidence type="ECO:0000256" key="2">
    <source>
        <dbReference type="ARBA" id="ARBA00004123"/>
    </source>
</evidence>